<comment type="caution">
    <text evidence="8">The sequence shown here is derived from an EMBL/GenBank/DDBJ whole genome shotgun (WGS) entry which is preliminary data.</text>
</comment>
<feature type="transmembrane region" description="Helical" evidence="5">
    <location>
        <begin position="313"/>
        <end position="342"/>
    </location>
</feature>
<feature type="region of interest" description="Disordered" evidence="4">
    <location>
        <begin position="82"/>
        <end position="101"/>
    </location>
</feature>
<dbReference type="PROSITE" id="PS51465">
    <property type="entry name" value="KAZAL_2"/>
    <property type="match status" value="2"/>
</dbReference>
<dbReference type="Pfam" id="PF00050">
    <property type="entry name" value="Kazal_1"/>
    <property type="match status" value="1"/>
</dbReference>
<dbReference type="PROSITE" id="PS50104">
    <property type="entry name" value="TIR"/>
    <property type="match status" value="2"/>
</dbReference>
<dbReference type="Gene3D" id="3.40.50.10140">
    <property type="entry name" value="Toll/interleukin-1 receptor homology (TIR) domain"/>
    <property type="match status" value="3"/>
</dbReference>
<feature type="region of interest" description="Disordered" evidence="4">
    <location>
        <begin position="1176"/>
        <end position="1197"/>
    </location>
</feature>
<dbReference type="CDD" id="cd00104">
    <property type="entry name" value="KAZAL_FS"/>
    <property type="match status" value="2"/>
</dbReference>
<feature type="repeat" description="ANK" evidence="3">
    <location>
        <begin position="2459"/>
        <end position="2491"/>
    </location>
</feature>
<feature type="compositionally biased region" description="Basic and acidic residues" evidence="4">
    <location>
        <begin position="2816"/>
        <end position="2833"/>
    </location>
</feature>
<feature type="compositionally biased region" description="Basic and acidic residues" evidence="4">
    <location>
        <begin position="150"/>
        <end position="177"/>
    </location>
</feature>
<dbReference type="PANTHER" id="PTHR24198">
    <property type="entry name" value="ANKYRIN REPEAT AND PROTEIN KINASE DOMAIN-CONTAINING PROTEIN"/>
    <property type="match status" value="1"/>
</dbReference>
<keyword evidence="1" id="KW-0677">Repeat</keyword>
<feature type="region of interest" description="Disordered" evidence="4">
    <location>
        <begin position="2883"/>
        <end position="2945"/>
    </location>
</feature>
<feature type="domain" description="TIR" evidence="6">
    <location>
        <begin position="2665"/>
        <end position="2791"/>
    </location>
</feature>
<feature type="compositionally biased region" description="Basic residues" evidence="4">
    <location>
        <begin position="405"/>
        <end position="416"/>
    </location>
</feature>
<feature type="transmembrane region" description="Helical" evidence="5">
    <location>
        <begin position="2066"/>
        <end position="2085"/>
    </location>
</feature>
<keyword evidence="5" id="KW-0812">Transmembrane</keyword>
<feature type="repeat" description="ANK" evidence="3">
    <location>
        <begin position="2224"/>
        <end position="2248"/>
    </location>
</feature>
<feature type="repeat" description="ANK" evidence="3">
    <location>
        <begin position="730"/>
        <end position="762"/>
    </location>
</feature>
<dbReference type="Pfam" id="PF00023">
    <property type="entry name" value="Ank"/>
    <property type="match status" value="2"/>
</dbReference>
<feature type="compositionally biased region" description="Basic and acidic residues" evidence="4">
    <location>
        <begin position="2898"/>
        <end position="2918"/>
    </location>
</feature>
<evidence type="ECO:0000256" key="1">
    <source>
        <dbReference type="ARBA" id="ARBA00022737"/>
    </source>
</evidence>
<dbReference type="GO" id="GO:0007165">
    <property type="term" value="P:signal transduction"/>
    <property type="evidence" value="ECO:0007669"/>
    <property type="project" value="InterPro"/>
</dbReference>
<dbReference type="InterPro" id="IPR000157">
    <property type="entry name" value="TIR_dom"/>
</dbReference>
<feature type="repeat" description="ANK" evidence="3">
    <location>
        <begin position="2421"/>
        <end position="2453"/>
    </location>
</feature>
<dbReference type="SMART" id="SM00255">
    <property type="entry name" value="TIR"/>
    <property type="match status" value="2"/>
</dbReference>
<dbReference type="InterPro" id="IPR002350">
    <property type="entry name" value="Kazal_dom"/>
</dbReference>
<feature type="repeat" description="ANK" evidence="3">
    <location>
        <begin position="2492"/>
        <end position="2524"/>
    </location>
</feature>
<evidence type="ECO:0000256" key="2">
    <source>
        <dbReference type="ARBA" id="ARBA00023043"/>
    </source>
</evidence>
<evidence type="ECO:0000256" key="5">
    <source>
        <dbReference type="SAM" id="Phobius"/>
    </source>
</evidence>
<keyword evidence="5" id="KW-0472">Membrane</keyword>
<evidence type="ECO:0000259" key="6">
    <source>
        <dbReference type="PROSITE" id="PS50104"/>
    </source>
</evidence>
<keyword evidence="2 3" id="KW-0040">ANK repeat</keyword>
<feature type="compositionally biased region" description="Polar residues" evidence="4">
    <location>
        <begin position="1431"/>
        <end position="1452"/>
    </location>
</feature>
<name>A0AAD9G385_9STRA</name>
<feature type="compositionally biased region" description="Low complexity" evidence="4">
    <location>
        <begin position="1708"/>
        <end position="1722"/>
    </location>
</feature>
<dbReference type="InterPro" id="IPR035897">
    <property type="entry name" value="Toll_tir_struct_dom_sf"/>
</dbReference>
<feature type="transmembrane region" description="Helical" evidence="5">
    <location>
        <begin position="2021"/>
        <end position="2046"/>
    </location>
</feature>
<feature type="repeat" description="ANK" evidence="3">
    <location>
        <begin position="799"/>
        <end position="831"/>
    </location>
</feature>
<dbReference type="Gene3D" id="1.25.40.20">
    <property type="entry name" value="Ankyrin repeat-containing domain"/>
    <property type="match status" value="6"/>
</dbReference>
<feature type="repeat" description="ANK" evidence="3">
    <location>
        <begin position="697"/>
        <end position="729"/>
    </location>
</feature>
<feature type="region of interest" description="Disordered" evidence="4">
    <location>
        <begin position="405"/>
        <end position="431"/>
    </location>
</feature>
<dbReference type="Pfam" id="PF12796">
    <property type="entry name" value="Ank_2"/>
    <property type="match status" value="2"/>
</dbReference>
<feature type="domain" description="TIR" evidence="6">
    <location>
        <begin position="854"/>
        <end position="999"/>
    </location>
</feature>
<keyword evidence="9" id="KW-1185">Reference proteome</keyword>
<sequence>MESVVGCPVCVLSLLAGCSTIHNHIRARQLLRKENGEGPYLVMDPNATLPVNTTDETEDTQDSQTQYTKLETPIKVRTKELSRQNTFNSDAESGGQGSVVSAMDARNGSTVEPLYRPSNGSPARLSGADRMAHDIQLGPRTITLDDAEEVEHKTQQEVEQSRKQTDESSKADATEHTVHMSSIEIRDSILPKLPKRYLNGQFQSNSYFSRRLLRLSQLIVLGDLIALGFFYFYESDKDDIRHGRLYVGSPLKVLVSSNEPSCSTSLALAALVYHLFPAVFILGLPASGLRIFEPFRREQRIDRGGRLQKVKRTVCLQICELVGVGIFLYEALILGFFVYYVASGKIFVDCDSNIPAYVFCGCAIVMFWLLFVLMRAFARFREHLKMQLGAFKESDQTGDVKAHMLRSKMKRKKRQQQKNGNGEETTPPTPSRLTIVKDIRKRLFRGAQLGDLKLIRRSIRIAKLHLGESFARELYPDPVMVFGIFGLAKKNPMHVAAYQGNIAAMNLLFKAHFKVNAFDKVSRVRFSTGDLFWYLASYFIPKPVVSADETYSSVFKTTLVTPLHCAVSTGRLAAVRWLIAHGADVNLCSKSSYRCESRLPPIFLADHPEIVHVLLRAGANHLAIPDPGHMNTITVLQLAYLRGNYAVAQVLEDWGGDVALTPLHAAAAMDDVGSIRSFLRKKVNPDVLGELGYIGLNKRTPLHWAAVNGAVGAVEILLAAKANANFQDAHGRTALHWAARVNRVDIVKVLLAHDADPTIVDDGDMTPIMCAACAGGTTVDMFKALVASGGDINHQLRSTGDTALHLAVKLDDQQTALALLSMGGDIMRTNHDGFRPIDCTTSTRLQFEIKRAAGTRDVMISYTHSHMEFALKLRKSLEDANITVWLDLMDPSGIGGGSVWREEIARGITNAAVVLCILTEDYAQSEWCLKELALAKQVGTPIMAISTEHAKISEELQVYLYTRQLVPFESAITSVEQVNEKETRYEYNEEAYKNQLRMLLDGMRDEIEKRKEDNIKRNMRRAETNPMSASGHGNSGMRSRRLNHAGSGMSSTNTYGMDSMKFDERTLALSAFDTPNYYDSGSVHELGDDSAMPIVIGNSRRRGPPGSSRSIGSNGVFSASQRNMRLNNYDYNGSNLSILSSTSSNSFVDDCGVSDSIVLDTGGYYFHQATSKEMPKRAGRNVISERDSNVEEPNTSDSIVEDLQELNTATASGEQFVFISHGDYHQRFVRKLCVEMCREGGLRCYVDRKHMVKLSTTIAEDEEELDRSKTRPMLKRNEDMSVRIHEAKEAILKCSAFVLLISEKTLASELVKDQLAFAEDKGKKILPVVVNRMDFSLDIKYSLARSEFFHFFTKGDMVGFRQSLSHLLDALREEVYGISIGGPLPSFNSGQGSDLQLRGGFADLRDSVLSTGGAYNPPITEGSMRRRRPNTSHSLLASSRSDTSNFGLPPTRLSQTFAETTATTRSMTSDMSLSQSMIGNFSTLVGRITDDLEEEDEDISYAGIQDDDFDSDEEVEVGGNGQVRVVQEVPSFSRAMQHPALGALSSDGSFDTRQRGSNSSISIFISDLYLLPPPLSLLLLLLMVISNLATRVPSAWPEETVESPICGSDGITYSSQCDLNVVSCDNPDMNITKVGVGACANESVASAVTCCAPTTTPVCGSDGVTYSNECSLGIASCDHPDQNITKIGDGACSNEQQQHHSDNEAVNSSASSSRSSSRSSSSQMDPIPHSSSYFHALNSPPGRRTLPSPITNEQETQRPSHSRSSYEVPLLDADSPRHSVRQVSASSAGRTHGSRLSEAVSESYGQWHRRTAPSAVSAHSSRPSNTSMTHQQSVPVDCNVDIAELGGRPVCNNTALPSCNYYVDNNGQMRIRKLWWCYMRIRRVLWCLFPWLKRDSNTYLCARMLANSTLIVVVYLLRELLNHVVVPAILKHKDTGAGDDAKRLCHDHSLEFLDMYAYSLVANVLLCLPALNFKACRLYRRARREYSTLSSTSSSDEPDVVAPSSSVADITKEHQRFEKTYLFTLCELIVVIEIPYLIYILVVMFVPSESGSVSEMLADCNRQLATGYFVILIAIQLVAVLAYLLRWRQILFFHRLHQHFLFQRGYVPGHSRFDYIERSFATPLYAWLPAPLWACWSRFKKLRSAARAKRTGGQDGEYSVPSGSNKKQIHYVKVELYSAAKRGDVEQVRSLLETAVSISGPEFATEWYEPHVWKLGGLVLLSRGKRNPLHVAVAFDQIEVVRELLANGHFDVQQFDKLELLRLDLAWVYRLWFRVLFFVVRRSSAGVVASASAGGGAGNGGAAPGLASASHPFGPVGLFQATLLTPLHVAVTLGHIELTLLLLRYGAKPDTSALSTHPRFATPPLYWAVDKECTRLLLDAGGNPLALPGDASGLLLTAFEVARIAGNAAVARQMEKYGGDVALTPLHDACASGRRHEVAFLLEHGADPDTLGEQVVGCFRRTPLHWAAMRGHARIIRLLVKYGGNVDARDVFGRTPLAWACVLNRTRAVETLLESGADVNVLDAQGDPLLCICAAGACASIKRGAKSSAGKRDKLGDDRVQEDNCDDAGYEEGPGVMLNGQRSLARGLDPQIFQLLLDYGVDLHATRTSNGDSALHVALRRRNQTAAVLFVRAGLSLTAVNLLGQRAIDCARSPALRFAVKKEAGQRDVMISYSHAHAPLARKIRDALERQRVTTWIDTMGPTGITGGSVWRQEIARGIQSSALVLAVLTKDYPQSQWCMKELAFAKMQNIPVVAIQCEDMEISEELQVYLWTRQVIDFRPAVKHNYGESIPYSLSEDKEEGAKERPMITSNSSHTMEDTDSREDDPGYRSDDDSNDMTNMMGKRVASSLELVPDYNDEAFCHCLRMLLDGIQDQIDEHRARLARRQEQQQQQVQLGRDPDGKTDGDASRHGSRRNDSECYPEEEEKGLCGIPSASGNPTECEDSDAQISFPEGPLNVPLFRPLRRIHSLASSLAFTSASDSFVFIAHGDFHRSFCMRLQKALLKQGIRCVVDQTVPAVQYAHQPQDHVDAEAQSSGFGTDVGGLDHPVARLPVQNRQLAAKDAIIACSAVLVVLSPLSANCDLLADQLAFAEDRGKLLVPILLSLHKVDLAKRYTFSRSMIQHFNISLGYEQSIEQLTNYLQAQQQTEARQRRLQRRQEDQGDLGVSLGAMAVLSPISSASSAQSRRSSLAAYTDVVQVQSPFDMDLLSTDSSLLLPTLPVRTFMASSSPGLNTSRTGSRVGSTSSGGHGWSEPDIVEAARHDDHLHNSFRHDRSRTASGVSNASARSRESSLRLTGSTRHHPNTAEDII</sequence>
<dbReference type="SUPFAM" id="SSF52200">
    <property type="entry name" value="Toll/Interleukin receptor TIR domain"/>
    <property type="match status" value="3"/>
</dbReference>
<feature type="compositionally biased region" description="Low complexity" evidence="4">
    <location>
        <begin position="3235"/>
        <end position="3245"/>
    </location>
</feature>
<dbReference type="SUPFAM" id="SSF48403">
    <property type="entry name" value="Ankyrin repeat"/>
    <property type="match status" value="3"/>
</dbReference>
<dbReference type="InterPro" id="IPR036770">
    <property type="entry name" value="Ankyrin_rpt-contain_sf"/>
</dbReference>
<feature type="region of interest" description="Disordered" evidence="4">
    <location>
        <begin position="143"/>
        <end position="177"/>
    </location>
</feature>
<feature type="region of interest" description="Disordered" evidence="4">
    <location>
        <begin position="1412"/>
        <end position="1452"/>
    </location>
</feature>
<feature type="compositionally biased region" description="Polar residues" evidence="4">
    <location>
        <begin position="1748"/>
        <end position="1765"/>
    </location>
</feature>
<feature type="region of interest" description="Disordered" evidence="4">
    <location>
        <begin position="1688"/>
        <end position="1832"/>
    </location>
</feature>
<feature type="repeat" description="ANK" evidence="3">
    <location>
        <begin position="2322"/>
        <end position="2354"/>
    </location>
</feature>
<dbReference type="SMART" id="SM00248">
    <property type="entry name" value="ANK"/>
    <property type="match status" value="14"/>
</dbReference>
<evidence type="ECO:0000259" key="7">
    <source>
        <dbReference type="PROSITE" id="PS51465"/>
    </source>
</evidence>
<reference evidence="8" key="1">
    <citation type="submission" date="2023-08" db="EMBL/GenBank/DDBJ databases">
        <title>Reference Genome Resource for the Citrus Pathogen Phytophthora citrophthora.</title>
        <authorList>
            <person name="Moller H."/>
            <person name="Coetzee B."/>
            <person name="Rose L.J."/>
            <person name="Van Niekerk J.M."/>
        </authorList>
    </citation>
    <scope>NUCLEOTIDE SEQUENCE</scope>
    <source>
        <strain evidence="8">STE-U-9442</strain>
    </source>
</reference>
<feature type="transmembrane region" description="Helical" evidence="5">
    <location>
        <begin position="266"/>
        <end position="292"/>
    </location>
</feature>
<feature type="domain" description="Kazal-like" evidence="7">
    <location>
        <begin position="1644"/>
        <end position="1694"/>
    </location>
</feature>
<proteinExistence type="predicted"/>
<evidence type="ECO:0000313" key="8">
    <source>
        <dbReference type="EMBL" id="KAK1931304.1"/>
    </source>
</evidence>
<evidence type="ECO:0000313" key="9">
    <source>
        <dbReference type="Proteomes" id="UP001259832"/>
    </source>
</evidence>
<dbReference type="Pfam" id="PF07648">
    <property type="entry name" value="Kazal_2"/>
    <property type="match status" value="1"/>
</dbReference>
<feature type="region of interest" description="Disordered" evidence="4">
    <location>
        <begin position="2796"/>
        <end position="2840"/>
    </location>
</feature>
<feature type="transmembrane region" description="Helical" evidence="5">
    <location>
        <begin position="1955"/>
        <end position="1973"/>
    </location>
</feature>
<dbReference type="PROSITE" id="PS50297">
    <property type="entry name" value="ANK_REP_REGION"/>
    <property type="match status" value="9"/>
</dbReference>
<evidence type="ECO:0000256" key="3">
    <source>
        <dbReference type="PROSITE-ProRule" id="PRU00023"/>
    </source>
</evidence>
<feature type="domain" description="Kazal-like" evidence="7">
    <location>
        <begin position="1597"/>
        <end position="1641"/>
    </location>
</feature>
<feature type="compositionally biased region" description="Polar residues" evidence="4">
    <location>
        <begin position="1817"/>
        <end position="1832"/>
    </location>
</feature>
<feature type="transmembrane region" description="Helical" evidence="5">
    <location>
        <begin position="354"/>
        <end position="378"/>
    </location>
</feature>
<dbReference type="InterPro" id="IPR036058">
    <property type="entry name" value="Kazal_dom_sf"/>
</dbReference>
<dbReference type="EMBL" id="JASMQC010000034">
    <property type="protein sequence ID" value="KAK1931304.1"/>
    <property type="molecule type" value="Genomic_DNA"/>
</dbReference>
<feature type="repeat" description="ANK" evidence="3">
    <location>
        <begin position="488"/>
        <end position="520"/>
    </location>
</feature>
<dbReference type="SMART" id="SM00280">
    <property type="entry name" value="KAZAL"/>
    <property type="match status" value="2"/>
</dbReference>
<dbReference type="PANTHER" id="PTHR24198:SF165">
    <property type="entry name" value="ANKYRIN REPEAT-CONTAINING PROTEIN-RELATED"/>
    <property type="match status" value="1"/>
</dbReference>
<feature type="repeat" description="ANK" evidence="3">
    <location>
        <begin position="558"/>
        <end position="590"/>
    </location>
</feature>
<feature type="region of interest" description="Disordered" evidence="4">
    <location>
        <begin position="3269"/>
        <end position="3311"/>
    </location>
</feature>
<keyword evidence="5" id="KW-1133">Transmembrane helix</keyword>
<dbReference type="SUPFAM" id="SSF100895">
    <property type="entry name" value="Kazal-type serine protease inhibitors"/>
    <property type="match status" value="2"/>
</dbReference>
<dbReference type="Gene3D" id="3.30.60.30">
    <property type="match status" value="2"/>
</dbReference>
<dbReference type="PRINTS" id="PR01415">
    <property type="entry name" value="ANKYRIN"/>
</dbReference>
<feature type="region of interest" description="Disordered" evidence="4">
    <location>
        <begin position="3227"/>
        <end position="3255"/>
    </location>
</feature>
<evidence type="ECO:0000256" key="4">
    <source>
        <dbReference type="SAM" id="MobiDB-lite"/>
    </source>
</evidence>
<accession>A0AAD9G385</accession>
<dbReference type="Pfam" id="PF13676">
    <property type="entry name" value="TIR_2"/>
    <property type="match status" value="2"/>
</dbReference>
<feature type="transmembrane region" description="Helical" evidence="5">
    <location>
        <begin position="212"/>
        <end position="233"/>
    </location>
</feature>
<dbReference type="PROSITE" id="PS50088">
    <property type="entry name" value="ANK_REPEAT"/>
    <property type="match status" value="10"/>
</dbReference>
<dbReference type="InterPro" id="IPR002110">
    <property type="entry name" value="Ankyrin_rpt"/>
</dbReference>
<gene>
    <name evidence="8" type="ORF">P3T76_013060</name>
</gene>
<protein>
    <submittedName>
        <fullName evidence="8">Ankyrin-2</fullName>
    </submittedName>
</protein>
<dbReference type="Proteomes" id="UP001259832">
    <property type="component" value="Unassembled WGS sequence"/>
</dbReference>
<organism evidence="8 9">
    <name type="scientific">Phytophthora citrophthora</name>
    <dbReference type="NCBI Taxonomy" id="4793"/>
    <lineage>
        <taxon>Eukaryota</taxon>
        <taxon>Sar</taxon>
        <taxon>Stramenopiles</taxon>
        <taxon>Oomycota</taxon>
        <taxon>Peronosporomycetes</taxon>
        <taxon>Peronosporales</taxon>
        <taxon>Peronosporaceae</taxon>
        <taxon>Phytophthora</taxon>
    </lineage>
</organism>